<keyword evidence="2" id="KW-1185">Reference proteome</keyword>
<accession>A0ACC2WXA8</accession>
<proteinExistence type="predicted"/>
<comment type="caution">
    <text evidence="1">The sequence shown here is derived from an EMBL/GenBank/DDBJ whole genome shotgun (WGS) entry which is preliminary data.</text>
</comment>
<dbReference type="EMBL" id="JASBWV010000041">
    <property type="protein sequence ID" value="KAJ9115789.1"/>
    <property type="molecule type" value="Genomic_DNA"/>
</dbReference>
<protein>
    <submittedName>
        <fullName evidence="1">Uncharacterized protein</fullName>
    </submittedName>
</protein>
<dbReference type="Proteomes" id="UP001234202">
    <property type="component" value="Unassembled WGS sequence"/>
</dbReference>
<name>A0ACC2WXA8_9TREE</name>
<reference evidence="1" key="1">
    <citation type="submission" date="2023-04" db="EMBL/GenBank/DDBJ databases">
        <title>Draft Genome sequencing of Naganishia species isolated from polar environments using Oxford Nanopore Technology.</title>
        <authorList>
            <person name="Leo P."/>
            <person name="Venkateswaran K."/>
        </authorList>
    </citation>
    <scope>NUCLEOTIDE SEQUENCE</scope>
    <source>
        <strain evidence="1">DBVPG 5303</strain>
    </source>
</reference>
<evidence type="ECO:0000313" key="1">
    <source>
        <dbReference type="EMBL" id="KAJ9115789.1"/>
    </source>
</evidence>
<organism evidence="1 2">
    <name type="scientific">Naganishia onofrii</name>
    <dbReference type="NCBI Taxonomy" id="1851511"/>
    <lineage>
        <taxon>Eukaryota</taxon>
        <taxon>Fungi</taxon>
        <taxon>Dikarya</taxon>
        <taxon>Basidiomycota</taxon>
        <taxon>Agaricomycotina</taxon>
        <taxon>Tremellomycetes</taxon>
        <taxon>Filobasidiales</taxon>
        <taxon>Filobasidiaceae</taxon>
        <taxon>Naganishia</taxon>
    </lineage>
</organism>
<sequence length="640" mass="71093">MADRNANFSLYCRLIPTLAAVLTFTTYALSGHKLDTATIFASLQLFNLIQGPLRQLPVTFTKLTDAYVALNRITGILVAEEQPQVVTILKSAEFAVEAVGDFAFETFAPPDQNYQGTARFPQLISKEENQVEPEPFCLQDIDLHIRHGAFVCIFGRIGSGKSALLQGLVGEMRQTRGHVRFGGNIGLVTQNAWIQNASLKENILFGQELDEVKLQNVIYACALEQDVKTFQDGIDTEIGERGINLSGGQRSRVALARAAYFNADVILLDDPLSAVDSHVSSHLVEQCFMGVLKDKTRVLVTHHLDVAKYADIVVVMDNGRIVQQGAYRTLASTPGTFQTLMQEFGNSDEIRDSNLPSFTEVVCAHDSEVSRTEKEVSKLHIDEERAKGTVSWAVYIGYLKGLKIGSHVVLAFVSLILGQCAQAGTTLFLGFWAGLTIPGYQDRDYMGLYAGFGVGTAGFVFLLHYHLTMAGVRAGFLMFQSAIHHVLRSPVVFHHRTPSGRIVSRLTKDMSTIDDNLGSLWSFFLSQFLSIFGAIALICYAYAYLAIGFIPLGVLYITSAEYYRHSFRELNRIASNTRSFVFSHFGEQIAGVSSIRAFQQQMHFLTRMNDVFTLRVDQKRCLVGERFVLALSFTMFGIKR</sequence>
<evidence type="ECO:0000313" key="2">
    <source>
        <dbReference type="Proteomes" id="UP001234202"/>
    </source>
</evidence>
<gene>
    <name evidence="1" type="ORF">QFC24_006897</name>
</gene>